<dbReference type="InterPro" id="IPR000847">
    <property type="entry name" value="LysR_HTH_N"/>
</dbReference>
<dbReference type="Pfam" id="PF00126">
    <property type="entry name" value="HTH_1"/>
    <property type="match status" value="1"/>
</dbReference>
<dbReference type="InterPro" id="IPR036390">
    <property type="entry name" value="WH_DNA-bd_sf"/>
</dbReference>
<comment type="caution">
    <text evidence="5">The sequence shown here is derived from an EMBL/GenBank/DDBJ whole genome shotgun (WGS) entry which is preliminary data.</text>
</comment>
<dbReference type="CDD" id="cd05466">
    <property type="entry name" value="PBP2_LTTR_substrate"/>
    <property type="match status" value="1"/>
</dbReference>
<gene>
    <name evidence="5" type="ORF">P4T90_09300</name>
</gene>
<evidence type="ECO:0000259" key="4">
    <source>
        <dbReference type="PROSITE" id="PS50931"/>
    </source>
</evidence>
<evidence type="ECO:0000256" key="3">
    <source>
        <dbReference type="ARBA" id="ARBA00023163"/>
    </source>
</evidence>
<dbReference type="PANTHER" id="PTHR30126:SF93">
    <property type="entry name" value="HTH LYSR-TYPE DOMAIN-CONTAINING PROTEIN"/>
    <property type="match status" value="1"/>
</dbReference>
<keyword evidence="2" id="KW-0805">Transcription regulation</keyword>
<dbReference type="Gene3D" id="3.40.190.10">
    <property type="entry name" value="Periplasmic binding protein-like II"/>
    <property type="match status" value="2"/>
</dbReference>
<accession>A0ABU6MF21</accession>
<sequence length="262" mass="30122">MELNDLVIFKTVVQEGSISKAAKELGYVQPNVTERMKKLEQELETKLLLRESRGVSVLPAGVILLEYTEKILQLLDNAKKDIQKSCEPYRIATTQTILSNYVSDRISENVKDYQIYMENSSRLEHLLKKQQVDMIGTYTDYTEPSFQKVFTASLPIGLHKIKGKAAVEYAKESFFVSHDVLCPFRTYTIDFLQRHHLSNTQLCQVDSYSLMKEFVALGKGIAIFPISRSETENIEAEQIDNIPVYFFTKRNAERTIPKELFC</sequence>
<evidence type="ECO:0000313" key="6">
    <source>
        <dbReference type="Proteomes" id="UP001341444"/>
    </source>
</evidence>
<evidence type="ECO:0000313" key="5">
    <source>
        <dbReference type="EMBL" id="MED1203275.1"/>
    </source>
</evidence>
<feature type="domain" description="HTH lysR-type" evidence="4">
    <location>
        <begin position="1"/>
        <end position="58"/>
    </location>
</feature>
<keyword evidence="6" id="KW-1185">Reference proteome</keyword>
<dbReference type="Gene3D" id="1.10.10.10">
    <property type="entry name" value="Winged helix-like DNA-binding domain superfamily/Winged helix DNA-binding domain"/>
    <property type="match status" value="1"/>
</dbReference>
<evidence type="ECO:0000256" key="1">
    <source>
        <dbReference type="ARBA" id="ARBA00009437"/>
    </source>
</evidence>
<protein>
    <submittedName>
        <fullName evidence="5">LysR family transcriptional regulator</fullName>
    </submittedName>
</protein>
<dbReference type="Proteomes" id="UP001341444">
    <property type="component" value="Unassembled WGS sequence"/>
</dbReference>
<organism evidence="5 6">
    <name type="scientific">Heyndrickxia acidicola</name>
    <dbReference type="NCBI Taxonomy" id="209389"/>
    <lineage>
        <taxon>Bacteria</taxon>
        <taxon>Bacillati</taxon>
        <taxon>Bacillota</taxon>
        <taxon>Bacilli</taxon>
        <taxon>Bacillales</taxon>
        <taxon>Bacillaceae</taxon>
        <taxon>Heyndrickxia</taxon>
    </lineage>
</organism>
<dbReference type="PROSITE" id="PS50931">
    <property type="entry name" value="HTH_LYSR"/>
    <property type="match status" value="1"/>
</dbReference>
<dbReference type="InterPro" id="IPR036388">
    <property type="entry name" value="WH-like_DNA-bd_sf"/>
</dbReference>
<keyword evidence="3" id="KW-0804">Transcription</keyword>
<dbReference type="SUPFAM" id="SSF53850">
    <property type="entry name" value="Periplasmic binding protein-like II"/>
    <property type="match status" value="1"/>
</dbReference>
<comment type="similarity">
    <text evidence="1">Belongs to the LysR transcriptional regulatory family.</text>
</comment>
<dbReference type="RefSeq" id="WP_066269162.1">
    <property type="nucleotide sequence ID" value="NZ_JARMAB010000012.1"/>
</dbReference>
<proteinExistence type="inferred from homology"/>
<dbReference type="SUPFAM" id="SSF46785">
    <property type="entry name" value="Winged helix' DNA-binding domain"/>
    <property type="match status" value="1"/>
</dbReference>
<dbReference type="PANTHER" id="PTHR30126">
    <property type="entry name" value="HTH-TYPE TRANSCRIPTIONAL REGULATOR"/>
    <property type="match status" value="1"/>
</dbReference>
<dbReference type="EMBL" id="JARMAB010000012">
    <property type="protein sequence ID" value="MED1203275.1"/>
    <property type="molecule type" value="Genomic_DNA"/>
</dbReference>
<name>A0ABU6MF21_9BACI</name>
<evidence type="ECO:0000256" key="2">
    <source>
        <dbReference type="ARBA" id="ARBA00023015"/>
    </source>
</evidence>
<reference evidence="5 6" key="1">
    <citation type="submission" date="2023-03" db="EMBL/GenBank/DDBJ databases">
        <title>Bacillus Genome Sequencing.</title>
        <authorList>
            <person name="Dunlap C."/>
        </authorList>
    </citation>
    <scope>NUCLEOTIDE SEQUENCE [LARGE SCALE GENOMIC DNA]</scope>
    <source>
        <strain evidence="5 6">B-23453</strain>
    </source>
</reference>